<dbReference type="Proteomes" id="UP000635477">
    <property type="component" value="Unassembled WGS sequence"/>
</dbReference>
<name>A0A8H4XNT1_9HYPO</name>
<protein>
    <submittedName>
        <fullName evidence="1">Uncharacterized protein</fullName>
    </submittedName>
</protein>
<accession>A0A8H4XNT1</accession>
<keyword evidence="2" id="KW-1185">Reference proteome</keyword>
<comment type="caution">
    <text evidence="1">The sequence shown here is derived from an EMBL/GenBank/DDBJ whole genome shotgun (WGS) entry which is preliminary data.</text>
</comment>
<sequence>MAPSQNLAANLETKLPAQGALKVRLDYGLATQATSPRETQHRWVYSSYLVFNEPVSSITDGQLRMIAQTAHKEMLNMAPSVMTIMAFDNKIILSSSQKGRSEFINSWPDSPVKLSLDRCSSLWRERVNADSNNSANSEQYHKNSAKCGEVNGFFKY</sequence>
<evidence type="ECO:0000313" key="1">
    <source>
        <dbReference type="EMBL" id="KAF4982275.1"/>
    </source>
</evidence>
<evidence type="ECO:0000313" key="2">
    <source>
        <dbReference type="Proteomes" id="UP000635477"/>
    </source>
</evidence>
<dbReference type="OrthoDB" id="3780330at2759"/>
<gene>
    <name evidence="1" type="ORF">FZEAL_2061</name>
</gene>
<organism evidence="1 2">
    <name type="scientific">Fusarium zealandicum</name>
    <dbReference type="NCBI Taxonomy" id="1053134"/>
    <lineage>
        <taxon>Eukaryota</taxon>
        <taxon>Fungi</taxon>
        <taxon>Dikarya</taxon>
        <taxon>Ascomycota</taxon>
        <taxon>Pezizomycotina</taxon>
        <taxon>Sordariomycetes</taxon>
        <taxon>Hypocreomycetidae</taxon>
        <taxon>Hypocreales</taxon>
        <taxon>Nectriaceae</taxon>
        <taxon>Fusarium</taxon>
        <taxon>Fusarium staphyleae species complex</taxon>
    </lineage>
</organism>
<proteinExistence type="predicted"/>
<dbReference type="AlphaFoldDB" id="A0A8H4XNT1"/>
<dbReference type="EMBL" id="JABEYC010000129">
    <property type="protein sequence ID" value="KAF4982275.1"/>
    <property type="molecule type" value="Genomic_DNA"/>
</dbReference>
<reference evidence="1" key="2">
    <citation type="submission" date="2020-05" db="EMBL/GenBank/DDBJ databases">
        <authorList>
            <person name="Kim H.-S."/>
            <person name="Proctor R.H."/>
            <person name="Brown D.W."/>
        </authorList>
    </citation>
    <scope>NUCLEOTIDE SEQUENCE</scope>
    <source>
        <strain evidence="1">NRRL 22465</strain>
    </source>
</reference>
<reference evidence="1" key="1">
    <citation type="journal article" date="2020" name="BMC Genomics">
        <title>Correction to: Identification and distribution of gene clusters required for synthesis of sphingolipid metabolism inhibitors in diverse species of the filamentous fungus Fusarium.</title>
        <authorList>
            <person name="Kim H.S."/>
            <person name="Lohmar J.M."/>
            <person name="Busman M."/>
            <person name="Brown D.W."/>
            <person name="Naumann T.A."/>
            <person name="Divon H.H."/>
            <person name="Lysoe E."/>
            <person name="Uhlig S."/>
            <person name="Proctor R.H."/>
        </authorList>
    </citation>
    <scope>NUCLEOTIDE SEQUENCE</scope>
    <source>
        <strain evidence="1">NRRL 22465</strain>
    </source>
</reference>